<protein>
    <recommendedName>
        <fullName evidence="7">Major facilitator superfamily (MFS) profile domain-containing protein</fullName>
    </recommendedName>
</protein>
<keyword evidence="4 6" id="KW-0472">Membrane</keyword>
<accession>A0AAD8A823</accession>
<feature type="transmembrane region" description="Helical" evidence="6">
    <location>
        <begin position="445"/>
        <end position="463"/>
    </location>
</feature>
<evidence type="ECO:0000256" key="1">
    <source>
        <dbReference type="ARBA" id="ARBA00004141"/>
    </source>
</evidence>
<evidence type="ECO:0000256" key="3">
    <source>
        <dbReference type="ARBA" id="ARBA00022989"/>
    </source>
</evidence>
<feature type="transmembrane region" description="Helical" evidence="6">
    <location>
        <begin position="510"/>
        <end position="532"/>
    </location>
</feature>
<dbReference type="Proteomes" id="UP001233999">
    <property type="component" value="Unassembled WGS sequence"/>
</dbReference>
<feature type="compositionally biased region" description="Polar residues" evidence="5">
    <location>
        <begin position="270"/>
        <end position="283"/>
    </location>
</feature>
<dbReference type="PANTHER" id="PTHR48021:SF39">
    <property type="entry name" value="MAJOR FACILITATOR SUPERFAMILY (MFS) PROFILE DOMAIN-CONTAINING PROTEIN"/>
    <property type="match status" value="1"/>
</dbReference>
<dbReference type="InterPro" id="IPR005828">
    <property type="entry name" value="MFS_sugar_transport-like"/>
</dbReference>
<dbReference type="PROSITE" id="PS00217">
    <property type="entry name" value="SUGAR_TRANSPORT_2"/>
    <property type="match status" value="1"/>
</dbReference>
<feature type="region of interest" description="Disordered" evidence="5">
    <location>
        <begin position="391"/>
        <end position="416"/>
    </location>
</feature>
<feature type="transmembrane region" description="Helical" evidence="6">
    <location>
        <begin position="66"/>
        <end position="86"/>
    </location>
</feature>
<feature type="region of interest" description="Disordered" evidence="5">
    <location>
        <begin position="650"/>
        <end position="675"/>
    </location>
</feature>
<feature type="transmembrane region" description="Helical" evidence="6">
    <location>
        <begin position="187"/>
        <end position="207"/>
    </location>
</feature>
<evidence type="ECO:0000256" key="5">
    <source>
        <dbReference type="SAM" id="MobiDB-lite"/>
    </source>
</evidence>
<dbReference type="AlphaFoldDB" id="A0AAD8A823"/>
<dbReference type="GO" id="GO:0022857">
    <property type="term" value="F:transmembrane transporter activity"/>
    <property type="evidence" value="ECO:0007669"/>
    <property type="project" value="InterPro"/>
</dbReference>
<dbReference type="Pfam" id="PF00083">
    <property type="entry name" value="Sugar_tr"/>
    <property type="match status" value="2"/>
</dbReference>
<sequence>MTIKPNKKISRFRETLPQVLASTANNFFRMNVSLSLGFATVVIAQLHNAQDPLSLDDTSASWFGSIAYICQPIGSIASGVIVELIGRKKFLILINIPFLLGLLLLCFAPSYALLLLANVVIGVTVGLTEAPNNSYNGEVCQPEIRGAMSASSGREWTASIFYQLGFFMQYLLGTLCYWRTAAGISTIIPISTFICVCLIPEVPIWLISRGRLKDAQSALSCLRGWVGPEAVEQELSELVRYHEETKLRKKKDIVAQQPHSNTTDVEDTNNKSQENQTQTSDNSLPFTVSQVVPSVIESSNYNVNLTLGNGGVIPKQIDQLKNNTSTQKGKLHAIVVCVCVCVCVRVPISGIIATLTIRTECCSSSLAETSALRVDIADSPTLPLCRHPGTCSAAASRSSRAPTADTSTFSPERHPGDASCSCKSVKSFQMLKVLRDLMRPPTLRPLFLVIPFFFFVHFAGLTAMKPYMVLVFREFETPISAEWFTVITGGCGLIGSVLLMVFVRMLGKRLISLVGTAISAVAVLLLGTYSYIRPVDEGGHMAHTWIPLTLIVTLSFCNSIVEQIPSILISEVYPFRTRGLSVGISVAFCYFFIFLASKTYLDIERHFNLYGAFWFYGCISCVGYVFFHYLLLETEGKSLEEIERHFTEGLSATSPEGRKKGKKKKISETDDSTNL</sequence>
<feature type="transmembrane region" description="Helical" evidence="6">
    <location>
        <begin position="27"/>
        <end position="46"/>
    </location>
</feature>
<keyword evidence="3 6" id="KW-1133">Transmembrane helix</keyword>
<feature type="transmembrane region" description="Helical" evidence="6">
    <location>
        <begin position="544"/>
        <end position="561"/>
    </location>
</feature>
<keyword evidence="2 6" id="KW-0812">Transmembrane</keyword>
<organism evidence="8 9">
    <name type="scientific">Diploptera punctata</name>
    <name type="common">Pacific beetle cockroach</name>
    <dbReference type="NCBI Taxonomy" id="6984"/>
    <lineage>
        <taxon>Eukaryota</taxon>
        <taxon>Metazoa</taxon>
        <taxon>Ecdysozoa</taxon>
        <taxon>Arthropoda</taxon>
        <taxon>Hexapoda</taxon>
        <taxon>Insecta</taxon>
        <taxon>Pterygota</taxon>
        <taxon>Neoptera</taxon>
        <taxon>Polyneoptera</taxon>
        <taxon>Dictyoptera</taxon>
        <taxon>Blattodea</taxon>
        <taxon>Blaberoidea</taxon>
        <taxon>Blaberidae</taxon>
        <taxon>Diplopterinae</taxon>
        <taxon>Diploptera</taxon>
    </lineage>
</organism>
<evidence type="ECO:0000256" key="6">
    <source>
        <dbReference type="SAM" id="Phobius"/>
    </source>
</evidence>
<feature type="compositionally biased region" description="Low complexity" evidence="5">
    <location>
        <begin position="392"/>
        <end position="401"/>
    </location>
</feature>
<evidence type="ECO:0000256" key="2">
    <source>
        <dbReference type="ARBA" id="ARBA00022692"/>
    </source>
</evidence>
<dbReference type="InterPro" id="IPR005829">
    <property type="entry name" value="Sugar_transporter_CS"/>
</dbReference>
<feature type="transmembrane region" description="Helical" evidence="6">
    <location>
        <begin position="98"/>
        <end position="121"/>
    </location>
</feature>
<feature type="transmembrane region" description="Helical" evidence="6">
    <location>
        <begin position="582"/>
        <end position="601"/>
    </location>
</feature>
<feature type="transmembrane region" description="Helical" evidence="6">
    <location>
        <begin position="613"/>
        <end position="632"/>
    </location>
</feature>
<comment type="caution">
    <text evidence="8">The sequence shown here is derived from an EMBL/GenBank/DDBJ whole genome shotgun (WGS) entry which is preliminary data.</text>
</comment>
<dbReference type="InterPro" id="IPR036259">
    <property type="entry name" value="MFS_trans_sf"/>
</dbReference>
<dbReference type="EMBL" id="JASPKZ010003064">
    <property type="protein sequence ID" value="KAJ9594174.1"/>
    <property type="molecule type" value="Genomic_DNA"/>
</dbReference>
<dbReference type="PANTHER" id="PTHR48021">
    <property type="match status" value="1"/>
</dbReference>
<dbReference type="InterPro" id="IPR050549">
    <property type="entry name" value="MFS_Trehalose_Transporter"/>
</dbReference>
<comment type="subcellular location">
    <subcellularLocation>
        <location evidence="1">Membrane</location>
        <topology evidence="1">Multi-pass membrane protein</topology>
    </subcellularLocation>
</comment>
<dbReference type="Gene3D" id="1.20.1250.20">
    <property type="entry name" value="MFS general substrate transporter like domains"/>
    <property type="match status" value="2"/>
</dbReference>
<reference evidence="8" key="1">
    <citation type="journal article" date="2023" name="IScience">
        <title>Live-bearing cockroach genome reveals convergent evolutionary mechanisms linked to viviparity in insects and beyond.</title>
        <authorList>
            <person name="Fouks B."/>
            <person name="Harrison M.C."/>
            <person name="Mikhailova A.A."/>
            <person name="Marchal E."/>
            <person name="English S."/>
            <person name="Carruthers M."/>
            <person name="Jennings E.C."/>
            <person name="Chiamaka E.L."/>
            <person name="Frigard R.A."/>
            <person name="Pippel M."/>
            <person name="Attardo G.M."/>
            <person name="Benoit J.B."/>
            <person name="Bornberg-Bauer E."/>
            <person name="Tobe S.S."/>
        </authorList>
    </citation>
    <scope>NUCLEOTIDE SEQUENCE</scope>
    <source>
        <strain evidence="8">Stay&amp;Tobe</strain>
    </source>
</reference>
<reference evidence="8" key="2">
    <citation type="submission" date="2023-05" db="EMBL/GenBank/DDBJ databases">
        <authorList>
            <person name="Fouks B."/>
        </authorList>
    </citation>
    <scope>NUCLEOTIDE SEQUENCE</scope>
    <source>
        <strain evidence="8">Stay&amp;Tobe</strain>
        <tissue evidence="8">Testes</tissue>
    </source>
</reference>
<keyword evidence="9" id="KW-1185">Reference proteome</keyword>
<evidence type="ECO:0000313" key="9">
    <source>
        <dbReference type="Proteomes" id="UP001233999"/>
    </source>
</evidence>
<evidence type="ECO:0000313" key="8">
    <source>
        <dbReference type="EMBL" id="KAJ9594174.1"/>
    </source>
</evidence>
<dbReference type="GO" id="GO:0016020">
    <property type="term" value="C:membrane"/>
    <property type="evidence" value="ECO:0007669"/>
    <property type="project" value="UniProtKB-SubCell"/>
</dbReference>
<feature type="domain" description="Major facilitator superfamily (MFS) profile" evidence="7">
    <location>
        <begin position="19"/>
        <end position="635"/>
    </location>
</feature>
<evidence type="ECO:0000256" key="4">
    <source>
        <dbReference type="ARBA" id="ARBA00023136"/>
    </source>
</evidence>
<proteinExistence type="predicted"/>
<evidence type="ECO:0000259" key="7">
    <source>
        <dbReference type="PROSITE" id="PS50850"/>
    </source>
</evidence>
<dbReference type="InterPro" id="IPR020846">
    <property type="entry name" value="MFS_dom"/>
</dbReference>
<feature type="transmembrane region" description="Helical" evidence="6">
    <location>
        <begin position="483"/>
        <end position="503"/>
    </location>
</feature>
<dbReference type="PROSITE" id="PS50850">
    <property type="entry name" value="MFS"/>
    <property type="match status" value="1"/>
</dbReference>
<feature type="region of interest" description="Disordered" evidence="5">
    <location>
        <begin position="250"/>
        <end position="283"/>
    </location>
</feature>
<dbReference type="SUPFAM" id="SSF103473">
    <property type="entry name" value="MFS general substrate transporter"/>
    <property type="match status" value="1"/>
</dbReference>
<gene>
    <name evidence="8" type="ORF">L9F63_014334</name>
</gene>
<name>A0AAD8A823_DIPPU</name>